<comment type="subunit">
    <text evidence="3">Component of the cleavage and polyadenylation factor (CPF) complex.</text>
</comment>
<comment type="similarity">
    <text evidence="2">Belongs to the SSU72 phosphatase family.</text>
</comment>
<dbReference type="PANTHER" id="PTHR20383">
    <property type="entry name" value="RNA POLYMERASE II SUBUNIT A C-TERMINAL DOMAIN PHOSPHATASE"/>
    <property type="match status" value="1"/>
</dbReference>
<accession>A0ABR3UQ97</accession>
<gene>
    <name evidence="12" type="ORF">ACET3X_002504</name>
</gene>
<dbReference type="RefSeq" id="XP_069309051.1">
    <property type="nucleotide sequence ID" value="XM_069449253.1"/>
</dbReference>
<comment type="subcellular location">
    <subcellularLocation>
        <location evidence="1">Nucleus</location>
    </subcellularLocation>
</comment>
<evidence type="ECO:0000256" key="11">
    <source>
        <dbReference type="ARBA" id="ARBA00048336"/>
    </source>
</evidence>
<dbReference type="Gene3D" id="3.40.50.2300">
    <property type="match status" value="2"/>
</dbReference>
<evidence type="ECO:0000256" key="3">
    <source>
        <dbReference type="ARBA" id="ARBA00011527"/>
    </source>
</evidence>
<evidence type="ECO:0000256" key="10">
    <source>
        <dbReference type="ARBA" id="ARBA00047761"/>
    </source>
</evidence>
<keyword evidence="7" id="KW-0904">Protein phosphatase</keyword>
<name>A0ABR3UQ97_9PLEO</name>
<evidence type="ECO:0000256" key="1">
    <source>
        <dbReference type="ARBA" id="ARBA00004123"/>
    </source>
</evidence>
<dbReference type="GeneID" id="96082826"/>
<keyword evidence="6" id="KW-0378">Hydrolase</keyword>
<protein>
    <recommendedName>
        <fullName evidence="4">protein-serine/threonine phosphatase</fullName>
        <ecNumber evidence="4">3.1.3.16</ecNumber>
    </recommendedName>
    <alternativeName>
        <fullName evidence="9">Suppressor of SUA7 protein 2 homolog</fullName>
    </alternativeName>
</protein>
<comment type="caution">
    <text evidence="12">The sequence shown here is derived from an EMBL/GenBank/DDBJ whole genome shotgun (WGS) entry which is preliminary data.</text>
</comment>
<keyword evidence="5" id="KW-0507">mRNA processing</keyword>
<comment type="catalytic activity">
    <reaction evidence="10">
        <text>O-phospho-L-seryl-[protein] + H2O = L-seryl-[protein] + phosphate</text>
        <dbReference type="Rhea" id="RHEA:20629"/>
        <dbReference type="Rhea" id="RHEA-COMP:9863"/>
        <dbReference type="Rhea" id="RHEA-COMP:11604"/>
        <dbReference type="ChEBI" id="CHEBI:15377"/>
        <dbReference type="ChEBI" id="CHEBI:29999"/>
        <dbReference type="ChEBI" id="CHEBI:43474"/>
        <dbReference type="ChEBI" id="CHEBI:83421"/>
        <dbReference type="EC" id="3.1.3.16"/>
    </reaction>
</comment>
<comment type="catalytic activity">
    <reaction evidence="11">
        <text>O-phospho-L-threonyl-[protein] + H2O = L-threonyl-[protein] + phosphate</text>
        <dbReference type="Rhea" id="RHEA:47004"/>
        <dbReference type="Rhea" id="RHEA-COMP:11060"/>
        <dbReference type="Rhea" id="RHEA-COMP:11605"/>
        <dbReference type="ChEBI" id="CHEBI:15377"/>
        <dbReference type="ChEBI" id="CHEBI:30013"/>
        <dbReference type="ChEBI" id="CHEBI:43474"/>
        <dbReference type="ChEBI" id="CHEBI:61977"/>
        <dbReference type="EC" id="3.1.3.16"/>
    </reaction>
</comment>
<dbReference type="Proteomes" id="UP001578633">
    <property type="component" value="Chromosome 2"/>
</dbReference>
<evidence type="ECO:0000256" key="2">
    <source>
        <dbReference type="ARBA" id="ARBA00008978"/>
    </source>
</evidence>
<evidence type="ECO:0000256" key="8">
    <source>
        <dbReference type="ARBA" id="ARBA00023242"/>
    </source>
</evidence>
<evidence type="ECO:0000313" key="12">
    <source>
        <dbReference type="EMBL" id="KAL1798467.1"/>
    </source>
</evidence>
<keyword evidence="8" id="KW-0539">Nucleus</keyword>
<dbReference type="Pfam" id="PF04722">
    <property type="entry name" value="Ssu72"/>
    <property type="match status" value="1"/>
</dbReference>
<evidence type="ECO:0000256" key="6">
    <source>
        <dbReference type="ARBA" id="ARBA00022801"/>
    </source>
</evidence>
<evidence type="ECO:0000256" key="4">
    <source>
        <dbReference type="ARBA" id="ARBA00013081"/>
    </source>
</evidence>
<organism evidence="12 13">
    <name type="scientific">Alternaria dauci</name>
    <dbReference type="NCBI Taxonomy" id="48095"/>
    <lineage>
        <taxon>Eukaryota</taxon>
        <taxon>Fungi</taxon>
        <taxon>Dikarya</taxon>
        <taxon>Ascomycota</taxon>
        <taxon>Pezizomycotina</taxon>
        <taxon>Dothideomycetes</taxon>
        <taxon>Pleosporomycetidae</taxon>
        <taxon>Pleosporales</taxon>
        <taxon>Pleosporineae</taxon>
        <taxon>Pleosporaceae</taxon>
        <taxon>Alternaria</taxon>
        <taxon>Alternaria sect. Porri</taxon>
    </lineage>
</organism>
<evidence type="ECO:0000313" key="13">
    <source>
        <dbReference type="Proteomes" id="UP001578633"/>
    </source>
</evidence>
<dbReference type="EMBL" id="JBHGVX010000002">
    <property type="protein sequence ID" value="KAL1798467.1"/>
    <property type="molecule type" value="Genomic_DNA"/>
</dbReference>
<dbReference type="EC" id="3.1.3.16" evidence="4"/>
<proteinExistence type="inferred from homology"/>
<reference evidence="12 13" key="1">
    <citation type="submission" date="2024-09" db="EMBL/GenBank/DDBJ databases">
        <title>T2T genomes of carrot and Alternaria dauci and their utility for understanding host-pathogen interaction during carrot leaf blight disease.</title>
        <authorList>
            <person name="Liu W."/>
            <person name="Xu S."/>
            <person name="Ou C."/>
            <person name="Liu X."/>
            <person name="Zhuang F."/>
            <person name="Deng X.W."/>
        </authorList>
    </citation>
    <scope>NUCLEOTIDE SEQUENCE [LARGE SCALE GENOMIC DNA]</scope>
    <source>
        <strain evidence="12 13">A2016</strain>
    </source>
</reference>
<keyword evidence="13" id="KW-1185">Reference proteome</keyword>
<evidence type="ECO:0000256" key="5">
    <source>
        <dbReference type="ARBA" id="ARBA00022664"/>
    </source>
</evidence>
<evidence type="ECO:0000256" key="9">
    <source>
        <dbReference type="ARBA" id="ARBA00031385"/>
    </source>
</evidence>
<dbReference type="InterPro" id="IPR006811">
    <property type="entry name" value="RNA_pol_II_suA"/>
</dbReference>
<evidence type="ECO:0000256" key="7">
    <source>
        <dbReference type="ARBA" id="ARBA00022912"/>
    </source>
</evidence>
<sequence>MLSHPLARYWLELRAGQSLHPLQASCLAQPPPPTPSPLLLPNPAHFPYVRDYELGSLLFSLICKTAYRRVEQQSARSLHFEHVCRPTTAREAGAAAAYDCCSPTTPSAASRTQFHGFKLKFCTVCASNQNRSMEAHLQLASAHLPTISFGTGSLVRLPGPTITQPNVYHFNSTTYRAIHDELAQQNTALYTHNGLLNMLGRNLNIKGYPERFQDWVPGKPRLDHAEDKGSQGTESGVVDVVITCEERCFDAVLEDLHNKGGKLNRPVHVFNVDIRDNHEEALVGGKAILDLALSLNEAAAKEREQHGDSGWQSGGGAARSGFDERVPDILATWQERWPNMPALWSLAWF</sequence>